<evidence type="ECO:0000313" key="2">
    <source>
        <dbReference type="Proteomes" id="UP001362999"/>
    </source>
</evidence>
<organism evidence="1 2">
    <name type="scientific">Favolaschia claudopus</name>
    <dbReference type="NCBI Taxonomy" id="2862362"/>
    <lineage>
        <taxon>Eukaryota</taxon>
        <taxon>Fungi</taxon>
        <taxon>Dikarya</taxon>
        <taxon>Basidiomycota</taxon>
        <taxon>Agaricomycotina</taxon>
        <taxon>Agaricomycetes</taxon>
        <taxon>Agaricomycetidae</taxon>
        <taxon>Agaricales</taxon>
        <taxon>Marasmiineae</taxon>
        <taxon>Mycenaceae</taxon>
        <taxon>Favolaschia</taxon>
    </lineage>
</organism>
<dbReference type="Proteomes" id="UP001362999">
    <property type="component" value="Unassembled WGS sequence"/>
</dbReference>
<name>A0AAW0A7H0_9AGAR</name>
<accession>A0AAW0A7H0</accession>
<dbReference type="AlphaFoldDB" id="A0AAW0A7H0"/>
<comment type="caution">
    <text evidence="1">The sequence shown here is derived from an EMBL/GenBank/DDBJ whole genome shotgun (WGS) entry which is preliminary data.</text>
</comment>
<evidence type="ECO:0000313" key="1">
    <source>
        <dbReference type="EMBL" id="KAK7002129.1"/>
    </source>
</evidence>
<gene>
    <name evidence="1" type="ORF">R3P38DRAFT_3367685</name>
</gene>
<dbReference type="EMBL" id="JAWWNJ010000080">
    <property type="protein sequence ID" value="KAK7002129.1"/>
    <property type="molecule type" value="Genomic_DNA"/>
</dbReference>
<sequence length="138" mass="15220">MPVLDFVSVKPCWCSRTPDLDADNENDDGMYEVICSIMVGDTSTTVSFDNDHSASLHTAKKGKVRHEQAQPQNLKAPGNQYGRKSGESTVKFAQFSAEFRAACLLNDVFKLLHPFLSLSEAAESVLSTYGGEMVKRTR</sequence>
<protein>
    <submittedName>
        <fullName evidence="1">Uncharacterized protein</fullName>
    </submittedName>
</protein>
<keyword evidence="2" id="KW-1185">Reference proteome</keyword>
<reference evidence="1 2" key="1">
    <citation type="journal article" date="2024" name="J Genomics">
        <title>Draft genome sequencing and assembly of Favolaschia claudopus CIRM-BRFM 2984 isolated from oak limbs.</title>
        <authorList>
            <person name="Navarro D."/>
            <person name="Drula E."/>
            <person name="Chaduli D."/>
            <person name="Cazenave R."/>
            <person name="Ahrendt S."/>
            <person name="Wang J."/>
            <person name="Lipzen A."/>
            <person name="Daum C."/>
            <person name="Barry K."/>
            <person name="Grigoriev I.V."/>
            <person name="Favel A."/>
            <person name="Rosso M.N."/>
            <person name="Martin F."/>
        </authorList>
    </citation>
    <scope>NUCLEOTIDE SEQUENCE [LARGE SCALE GENOMIC DNA]</scope>
    <source>
        <strain evidence="1 2">CIRM-BRFM 2984</strain>
    </source>
</reference>
<proteinExistence type="predicted"/>